<accession>A0A0S6WC99</accession>
<dbReference type="Gene3D" id="3.40.50.1240">
    <property type="entry name" value="Phosphoglycerate mutase-like"/>
    <property type="match status" value="1"/>
</dbReference>
<dbReference type="SMART" id="SM00855">
    <property type="entry name" value="PGAM"/>
    <property type="match status" value="1"/>
</dbReference>
<sequence>MFSRYTMKTLYLVRHAQAIPRESGVNDFKRLLAPEGREEARTMGKRLVRKGIAPDLLIASPADRALETAHIFAEKLGYSIQRILLREELYPGEDATCFPRVLNELPDRYQTVMFVGHEPALSRWANLLIPDCCGEFRTTGVIGIALPISSWQAVSDGIGVLMFFDFPVQVTPKIYKDARKIMQAQLTTTIENLLKQLDVDISKQVQKITKKTSKTYAKKLVNVLQISKVEELVQGQRQPWLDLLVKDDPETAAEEL</sequence>
<dbReference type="Proteomes" id="UP000030661">
    <property type="component" value="Unassembled WGS sequence"/>
</dbReference>
<dbReference type="GO" id="GO:0016787">
    <property type="term" value="F:hydrolase activity"/>
    <property type="evidence" value="ECO:0007669"/>
    <property type="project" value="UniProtKB-KW"/>
</dbReference>
<organism evidence="2">
    <name type="scientific">Vecturithrix granuli</name>
    <dbReference type="NCBI Taxonomy" id="1499967"/>
    <lineage>
        <taxon>Bacteria</taxon>
        <taxon>Candidatus Moduliflexota</taxon>
        <taxon>Candidatus Vecturitrichia</taxon>
        <taxon>Candidatus Vecturitrichales</taxon>
        <taxon>Candidatus Vecturitrichaceae</taxon>
        <taxon>Candidatus Vecturithrix</taxon>
    </lineage>
</organism>
<gene>
    <name evidence="2" type="ORF">U27_02239</name>
</gene>
<evidence type="ECO:0000256" key="1">
    <source>
        <dbReference type="ARBA" id="ARBA00022801"/>
    </source>
</evidence>
<dbReference type="PANTHER" id="PTHR20935">
    <property type="entry name" value="PHOSPHOGLYCERATE MUTASE-RELATED"/>
    <property type="match status" value="1"/>
</dbReference>
<dbReference type="HOGENOM" id="CLU_081776_0_0_0"/>
<dbReference type="eggNOG" id="COG2062">
    <property type="taxonomic scope" value="Bacteria"/>
</dbReference>
<keyword evidence="1" id="KW-0378">Hydrolase</keyword>
<dbReference type="InterPro" id="IPR013078">
    <property type="entry name" value="His_Pase_superF_clade-1"/>
</dbReference>
<dbReference type="CDD" id="cd07067">
    <property type="entry name" value="HP_PGM_like"/>
    <property type="match status" value="1"/>
</dbReference>
<dbReference type="Pfam" id="PF00300">
    <property type="entry name" value="His_Phos_1"/>
    <property type="match status" value="1"/>
</dbReference>
<dbReference type="STRING" id="1499967.U27_02239"/>
<name>A0A0S6WC99_VECG1</name>
<dbReference type="EMBL" id="DF820463">
    <property type="protein sequence ID" value="GAK55406.1"/>
    <property type="molecule type" value="Genomic_DNA"/>
</dbReference>
<evidence type="ECO:0000313" key="3">
    <source>
        <dbReference type="Proteomes" id="UP000030661"/>
    </source>
</evidence>
<keyword evidence="3" id="KW-1185">Reference proteome</keyword>
<dbReference type="AlphaFoldDB" id="A0A0S6WC99"/>
<reference evidence="2" key="1">
    <citation type="journal article" date="2015" name="PeerJ">
        <title>First genomic representation of candidate bacterial phylum KSB3 points to enhanced environmental sensing as a trigger of wastewater bulking.</title>
        <authorList>
            <person name="Sekiguchi Y."/>
            <person name="Ohashi A."/>
            <person name="Parks D.H."/>
            <person name="Yamauchi T."/>
            <person name="Tyson G.W."/>
            <person name="Hugenholtz P."/>
        </authorList>
    </citation>
    <scope>NUCLEOTIDE SEQUENCE [LARGE SCALE GENOMIC DNA]</scope>
</reference>
<protein>
    <submittedName>
        <fullName evidence="2">Putative phosphohistidine phosphatase, SixA</fullName>
    </submittedName>
</protein>
<dbReference type="InterPro" id="IPR029033">
    <property type="entry name" value="His_PPase_superfam"/>
</dbReference>
<evidence type="ECO:0000313" key="2">
    <source>
        <dbReference type="EMBL" id="GAK55406.1"/>
    </source>
</evidence>
<dbReference type="InterPro" id="IPR051021">
    <property type="entry name" value="Mito_Ser/Thr_phosphatase"/>
</dbReference>
<dbReference type="SUPFAM" id="SSF53254">
    <property type="entry name" value="Phosphoglycerate mutase-like"/>
    <property type="match status" value="1"/>
</dbReference>
<proteinExistence type="predicted"/>